<feature type="non-terminal residue" evidence="13">
    <location>
        <position position="1"/>
    </location>
</feature>
<evidence type="ECO:0000256" key="4">
    <source>
        <dbReference type="ARBA" id="ARBA00022598"/>
    </source>
</evidence>
<evidence type="ECO:0000256" key="10">
    <source>
        <dbReference type="ARBA" id="ARBA00033323"/>
    </source>
</evidence>
<sequence length="399" mass="45204">KVNNNKLMKQTFSKRGIEEIISEKSLEDKLKSGKKLRIKLGVDPSSPDIHLGHAVVLRVLKQFQEMGHTVIFLLGDYTAMVGDPSGKNKTRPVLTAEEIEKNAKTYLDQVGKVLDIDKVVVRKNSEWYKKESFRDILKLTSAFTFASIIERDDFSKRIRNNQEVSMNELLYPMMQAYDSVKLKADVELGGTDQKFNMLAGRSLQKKSEQVPQEVVMSKLLVGTDGKEKMSKSLGNYIGVTDEARDMFGKVMSINDEMIEDYFLLCTDLSEEDIKKNMEEMKTGKNPRDVKAQLAKEIVSIYHSKDEAEDAEKEFVNQFSKGNEPEDKIEISSKDIEDQVKLVDLMVESMKATDSKSGARRLIEQGAVTVGGEKITDINYIVDAHPANVIKVGRRYWIIK</sequence>
<dbReference type="InterPro" id="IPR024088">
    <property type="entry name" value="Tyr-tRNA-ligase_bac-type"/>
</dbReference>
<dbReference type="InterPro" id="IPR014729">
    <property type="entry name" value="Rossmann-like_a/b/a_fold"/>
</dbReference>
<dbReference type="Gene3D" id="3.40.50.620">
    <property type="entry name" value="HUPs"/>
    <property type="match status" value="1"/>
</dbReference>
<gene>
    <name evidence="13" type="ORF">S01H1_10128</name>
</gene>
<dbReference type="InterPro" id="IPR002942">
    <property type="entry name" value="S4_RNA-bd"/>
</dbReference>
<dbReference type="PROSITE" id="PS00178">
    <property type="entry name" value="AA_TRNA_LIGASE_I"/>
    <property type="match status" value="1"/>
</dbReference>
<dbReference type="NCBIfam" id="TIGR00234">
    <property type="entry name" value="tyrS"/>
    <property type="match status" value="1"/>
</dbReference>
<dbReference type="PANTHER" id="PTHR11766:SF1">
    <property type="entry name" value="TYROSINE--TRNA LIGASE"/>
    <property type="match status" value="1"/>
</dbReference>
<dbReference type="Pfam" id="PF00579">
    <property type="entry name" value="tRNA-synt_1b"/>
    <property type="match status" value="1"/>
</dbReference>
<dbReference type="GO" id="GO:0003723">
    <property type="term" value="F:RNA binding"/>
    <property type="evidence" value="ECO:0007669"/>
    <property type="project" value="UniProtKB-KW"/>
</dbReference>
<evidence type="ECO:0000256" key="3">
    <source>
        <dbReference type="ARBA" id="ARBA00022490"/>
    </source>
</evidence>
<evidence type="ECO:0000256" key="11">
    <source>
        <dbReference type="ARBA" id="ARBA00048248"/>
    </source>
</evidence>
<dbReference type="InterPro" id="IPR002305">
    <property type="entry name" value="aa-tRNA-synth_Ic"/>
</dbReference>
<evidence type="ECO:0000256" key="1">
    <source>
        <dbReference type="ARBA" id="ARBA00011738"/>
    </source>
</evidence>
<keyword evidence="8" id="KW-0648">Protein biosynthesis</keyword>
<comment type="caution">
    <text evidence="13">The sequence shown here is derived from an EMBL/GenBank/DDBJ whole genome shotgun (WGS) entry which is preliminary data.</text>
</comment>
<dbReference type="PANTHER" id="PTHR11766">
    <property type="entry name" value="TYROSYL-TRNA SYNTHETASE"/>
    <property type="match status" value="1"/>
</dbReference>
<accession>X0SZW1</accession>
<dbReference type="CDD" id="cd00165">
    <property type="entry name" value="S4"/>
    <property type="match status" value="1"/>
</dbReference>
<dbReference type="GO" id="GO:0005829">
    <property type="term" value="C:cytosol"/>
    <property type="evidence" value="ECO:0007669"/>
    <property type="project" value="TreeGrafter"/>
</dbReference>
<dbReference type="GO" id="GO:0006437">
    <property type="term" value="P:tyrosyl-tRNA aminoacylation"/>
    <property type="evidence" value="ECO:0007669"/>
    <property type="project" value="InterPro"/>
</dbReference>
<dbReference type="Gene3D" id="3.10.290.10">
    <property type="entry name" value="RNA-binding S4 domain"/>
    <property type="match status" value="1"/>
</dbReference>
<keyword evidence="6" id="KW-0067">ATP-binding</keyword>
<name>X0SZW1_9ZZZZ</name>
<dbReference type="AlphaFoldDB" id="X0SZW1"/>
<dbReference type="PRINTS" id="PR01040">
    <property type="entry name" value="TRNASYNTHTYR"/>
</dbReference>
<dbReference type="EMBL" id="BARS01005176">
    <property type="protein sequence ID" value="GAF69355.1"/>
    <property type="molecule type" value="Genomic_DNA"/>
</dbReference>
<dbReference type="GO" id="GO:0004831">
    <property type="term" value="F:tyrosine-tRNA ligase activity"/>
    <property type="evidence" value="ECO:0007669"/>
    <property type="project" value="UniProtKB-EC"/>
</dbReference>
<dbReference type="GO" id="GO:0005524">
    <property type="term" value="F:ATP binding"/>
    <property type="evidence" value="ECO:0007669"/>
    <property type="project" value="UniProtKB-KW"/>
</dbReference>
<dbReference type="EC" id="6.1.1.1" evidence="2"/>
<dbReference type="InterPro" id="IPR036986">
    <property type="entry name" value="S4_RNA-bd_sf"/>
</dbReference>
<keyword evidence="5" id="KW-0547">Nucleotide-binding</keyword>
<dbReference type="InterPro" id="IPR002307">
    <property type="entry name" value="Tyr-tRNA-ligase"/>
</dbReference>
<comment type="catalytic activity">
    <reaction evidence="11">
        <text>tRNA(Tyr) + L-tyrosine + ATP = L-tyrosyl-tRNA(Tyr) + AMP + diphosphate + H(+)</text>
        <dbReference type="Rhea" id="RHEA:10220"/>
        <dbReference type="Rhea" id="RHEA-COMP:9706"/>
        <dbReference type="Rhea" id="RHEA-COMP:9707"/>
        <dbReference type="ChEBI" id="CHEBI:15378"/>
        <dbReference type="ChEBI" id="CHEBI:30616"/>
        <dbReference type="ChEBI" id="CHEBI:33019"/>
        <dbReference type="ChEBI" id="CHEBI:58315"/>
        <dbReference type="ChEBI" id="CHEBI:78442"/>
        <dbReference type="ChEBI" id="CHEBI:78536"/>
        <dbReference type="ChEBI" id="CHEBI:456215"/>
        <dbReference type="EC" id="6.1.1.1"/>
    </reaction>
</comment>
<feature type="domain" description="RNA-binding S4" evidence="12">
    <location>
        <begin position="340"/>
        <end position="397"/>
    </location>
</feature>
<evidence type="ECO:0000256" key="7">
    <source>
        <dbReference type="ARBA" id="ARBA00022884"/>
    </source>
</evidence>
<keyword evidence="3" id="KW-0963">Cytoplasm</keyword>
<evidence type="ECO:0000256" key="2">
    <source>
        <dbReference type="ARBA" id="ARBA00013160"/>
    </source>
</evidence>
<evidence type="ECO:0000259" key="12">
    <source>
        <dbReference type="SMART" id="SM00363"/>
    </source>
</evidence>
<proteinExistence type="predicted"/>
<evidence type="ECO:0000256" key="8">
    <source>
        <dbReference type="ARBA" id="ARBA00022917"/>
    </source>
</evidence>
<reference evidence="13" key="1">
    <citation type="journal article" date="2014" name="Front. Microbiol.">
        <title>High frequency of phylogenetically diverse reductive dehalogenase-homologous genes in deep subseafloor sedimentary metagenomes.</title>
        <authorList>
            <person name="Kawai M."/>
            <person name="Futagami T."/>
            <person name="Toyoda A."/>
            <person name="Takaki Y."/>
            <person name="Nishi S."/>
            <person name="Hori S."/>
            <person name="Arai W."/>
            <person name="Tsubouchi T."/>
            <person name="Morono Y."/>
            <person name="Uchiyama I."/>
            <person name="Ito T."/>
            <person name="Fujiyama A."/>
            <person name="Inagaki F."/>
            <person name="Takami H."/>
        </authorList>
    </citation>
    <scope>NUCLEOTIDE SEQUENCE</scope>
    <source>
        <strain evidence="13">Expedition CK06-06</strain>
    </source>
</reference>
<dbReference type="FunFam" id="3.40.50.620:FF:000061">
    <property type="entry name" value="Tyrosine--tRNA ligase"/>
    <property type="match status" value="1"/>
</dbReference>
<keyword evidence="9" id="KW-0030">Aminoacyl-tRNA synthetase</keyword>
<evidence type="ECO:0000256" key="6">
    <source>
        <dbReference type="ARBA" id="ARBA00022840"/>
    </source>
</evidence>
<dbReference type="PROSITE" id="PS50889">
    <property type="entry name" value="S4"/>
    <property type="match status" value="1"/>
</dbReference>
<protein>
    <recommendedName>
        <fullName evidence="2">tyrosine--tRNA ligase</fullName>
        <ecNumber evidence="2">6.1.1.1</ecNumber>
    </recommendedName>
    <alternativeName>
        <fullName evidence="10">Tyrosyl-tRNA synthetase</fullName>
    </alternativeName>
</protein>
<keyword evidence="4" id="KW-0436">Ligase</keyword>
<keyword evidence="7" id="KW-0694">RNA-binding</keyword>
<dbReference type="SUPFAM" id="SSF55174">
    <property type="entry name" value="Alpha-L RNA-binding motif"/>
    <property type="match status" value="1"/>
</dbReference>
<dbReference type="Pfam" id="PF22421">
    <property type="entry name" value="SYY_C-terminal"/>
    <property type="match status" value="1"/>
</dbReference>
<dbReference type="CDD" id="cd00805">
    <property type="entry name" value="TyrRS_core"/>
    <property type="match status" value="1"/>
</dbReference>
<dbReference type="InterPro" id="IPR054608">
    <property type="entry name" value="SYY-like_C"/>
</dbReference>
<evidence type="ECO:0000256" key="5">
    <source>
        <dbReference type="ARBA" id="ARBA00022741"/>
    </source>
</evidence>
<evidence type="ECO:0000256" key="9">
    <source>
        <dbReference type="ARBA" id="ARBA00023146"/>
    </source>
</evidence>
<dbReference type="SMART" id="SM00363">
    <property type="entry name" value="S4"/>
    <property type="match status" value="1"/>
</dbReference>
<dbReference type="InterPro" id="IPR001412">
    <property type="entry name" value="aa-tRNA-synth_I_CS"/>
</dbReference>
<evidence type="ECO:0000313" key="13">
    <source>
        <dbReference type="EMBL" id="GAF69355.1"/>
    </source>
</evidence>
<comment type="subunit">
    <text evidence="1">Homodimer.</text>
</comment>
<dbReference type="SUPFAM" id="SSF52374">
    <property type="entry name" value="Nucleotidylyl transferase"/>
    <property type="match status" value="1"/>
</dbReference>
<organism evidence="13">
    <name type="scientific">marine sediment metagenome</name>
    <dbReference type="NCBI Taxonomy" id="412755"/>
    <lineage>
        <taxon>unclassified sequences</taxon>
        <taxon>metagenomes</taxon>
        <taxon>ecological metagenomes</taxon>
    </lineage>
</organism>
<dbReference type="Gene3D" id="1.10.240.10">
    <property type="entry name" value="Tyrosyl-Transfer RNA Synthetase"/>
    <property type="match status" value="1"/>
</dbReference>